<sequence length="153" mass="17420">MLYSNKGNPLMPDIKDVDAMASFEEAASIEVSYFSSTAWKYGANILIMPMIGVPSADDKALQDMWNELSVALKAMDGILSNRKYLAGPDFTLVDMWTMPWVSQLIHMKRADETFVGSPHLRDWWERVTLRPAWQEACKLMDNAMEEIRQNAAK</sequence>
<evidence type="ECO:0000256" key="2">
    <source>
        <dbReference type="ARBA" id="ARBA00022679"/>
    </source>
</evidence>
<dbReference type="SUPFAM" id="SSF47616">
    <property type="entry name" value="GST C-terminal domain-like"/>
    <property type="match status" value="1"/>
</dbReference>
<dbReference type="InterPro" id="IPR010987">
    <property type="entry name" value="Glutathione-S-Trfase_C-like"/>
</dbReference>
<dbReference type="PROSITE" id="PS50405">
    <property type="entry name" value="GST_CTER"/>
    <property type="match status" value="1"/>
</dbReference>
<evidence type="ECO:0000256" key="1">
    <source>
        <dbReference type="ARBA" id="ARBA00012452"/>
    </source>
</evidence>
<dbReference type="VEuPathDB" id="FungiDB:FOZG_02450"/>
<dbReference type="VEuPathDB" id="FungiDB:FOIG_13249"/>
<dbReference type="Gene3D" id="1.20.1050.10">
    <property type="match status" value="1"/>
</dbReference>
<feature type="domain" description="GST C-terminal" evidence="4">
    <location>
        <begin position="16"/>
        <end position="153"/>
    </location>
</feature>
<dbReference type="VEuPathDB" id="FungiDB:FOC1_g10007437"/>
<dbReference type="Pfam" id="PF00043">
    <property type="entry name" value="GST_C"/>
    <property type="match status" value="1"/>
</dbReference>
<dbReference type="VEuPathDB" id="FungiDB:FOXG_04571"/>
<comment type="catalytic activity">
    <reaction evidence="3">
        <text>RX + glutathione = an S-substituted glutathione + a halide anion + H(+)</text>
        <dbReference type="Rhea" id="RHEA:16437"/>
        <dbReference type="ChEBI" id="CHEBI:15378"/>
        <dbReference type="ChEBI" id="CHEBI:16042"/>
        <dbReference type="ChEBI" id="CHEBI:17792"/>
        <dbReference type="ChEBI" id="CHEBI:57925"/>
        <dbReference type="ChEBI" id="CHEBI:90779"/>
        <dbReference type="EC" id="2.5.1.18"/>
    </reaction>
</comment>
<reference evidence="6" key="1">
    <citation type="submission" date="2016-09" db="EMBL/GenBank/DDBJ databases">
        <authorList>
            <person name="Guldener U."/>
        </authorList>
    </citation>
    <scope>NUCLEOTIDE SEQUENCE [LARGE SCALE GENOMIC DNA]</scope>
    <source>
        <strain evidence="6">V64-1</strain>
    </source>
</reference>
<dbReference type="GO" id="GO:0004364">
    <property type="term" value="F:glutathione transferase activity"/>
    <property type="evidence" value="ECO:0007669"/>
    <property type="project" value="UniProtKB-EC"/>
</dbReference>
<proteinExistence type="predicted"/>
<dbReference type="Proteomes" id="UP000219369">
    <property type="component" value="Unassembled WGS sequence"/>
</dbReference>
<organism evidence="5 6">
    <name type="scientific">Fusarium oxysporum</name>
    <name type="common">Fusarium vascular wilt</name>
    <dbReference type="NCBI Taxonomy" id="5507"/>
    <lineage>
        <taxon>Eukaryota</taxon>
        <taxon>Fungi</taxon>
        <taxon>Dikarya</taxon>
        <taxon>Ascomycota</taxon>
        <taxon>Pezizomycotina</taxon>
        <taxon>Sordariomycetes</taxon>
        <taxon>Hypocreomycetidae</taxon>
        <taxon>Hypocreales</taxon>
        <taxon>Nectriaceae</taxon>
        <taxon>Fusarium</taxon>
        <taxon>Fusarium oxysporum species complex</taxon>
    </lineage>
</organism>
<evidence type="ECO:0000259" key="4">
    <source>
        <dbReference type="PROSITE" id="PS50405"/>
    </source>
</evidence>
<dbReference type="OrthoDB" id="249703at2759"/>
<evidence type="ECO:0000313" key="5">
    <source>
        <dbReference type="EMBL" id="SCO92683.1"/>
    </source>
</evidence>
<dbReference type="VEuPathDB" id="FungiDB:HZS61_007612"/>
<dbReference type="GO" id="GO:0043295">
    <property type="term" value="F:glutathione binding"/>
    <property type="evidence" value="ECO:0007669"/>
    <property type="project" value="TreeGrafter"/>
</dbReference>
<dbReference type="InterPro" id="IPR036282">
    <property type="entry name" value="Glutathione-S-Trfase_C_sf"/>
</dbReference>
<dbReference type="EMBL" id="FMJY01000012">
    <property type="protein sequence ID" value="SCO92683.1"/>
    <property type="molecule type" value="Genomic_DNA"/>
</dbReference>
<accession>A0A2H3TVP0</accession>
<dbReference type="PANTHER" id="PTHR43900">
    <property type="entry name" value="GLUTATHIONE S-TRANSFERASE RHO"/>
    <property type="match status" value="1"/>
</dbReference>
<dbReference type="VEuPathDB" id="FungiDB:FOC4_g10000646"/>
<dbReference type="GO" id="GO:0006749">
    <property type="term" value="P:glutathione metabolic process"/>
    <property type="evidence" value="ECO:0007669"/>
    <property type="project" value="TreeGrafter"/>
</dbReference>
<dbReference type="InterPro" id="IPR004046">
    <property type="entry name" value="GST_C"/>
</dbReference>
<name>A0A2H3TVP0_FUSOX</name>
<evidence type="ECO:0000256" key="3">
    <source>
        <dbReference type="ARBA" id="ARBA00047960"/>
    </source>
</evidence>
<evidence type="ECO:0000313" key="6">
    <source>
        <dbReference type="Proteomes" id="UP000219369"/>
    </source>
</evidence>
<dbReference type="EC" id="2.5.1.18" evidence="1"/>
<dbReference type="VEuPathDB" id="FungiDB:FOMG_02538"/>
<dbReference type="PANTHER" id="PTHR43900:SF3">
    <property type="entry name" value="GLUTATHIONE S-TRANSFERASE RHO"/>
    <property type="match status" value="1"/>
</dbReference>
<keyword evidence="2 5" id="KW-0808">Transferase</keyword>
<dbReference type="AlphaFoldDB" id="A0A2H3TVP0"/>
<gene>
    <name evidence="5" type="ORF">FRV6_16811</name>
</gene>
<protein>
    <recommendedName>
        <fullName evidence="1">glutathione transferase</fullName>
        <ecNumber evidence="1">2.5.1.18</ecNumber>
    </recommendedName>
</protein>
<dbReference type="GO" id="GO:0005737">
    <property type="term" value="C:cytoplasm"/>
    <property type="evidence" value="ECO:0007669"/>
    <property type="project" value="TreeGrafter"/>
</dbReference>